<reference evidence="2" key="1">
    <citation type="submission" date="2014-05" db="EMBL/GenBank/DDBJ databases">
        <title>The genome and life-stage specific transcriptomes of Globodera pallida elucidate key aspects of plant parasitism by a cyst nematode.</title>
        <authorList>
            <person name="Cotton J.A."/>
            <person name="Lilley C.J."/>
            <person name="Jones L.M."/>
            <person name="Kikuchi T."/>
            <person name="Reid A.J."/>
            <person name="Thorpe P."/>
            <person name="Tsai I.J."/>
            <person name="Beasley H."/>
            <person name="Blok V."/>
            <person name="Cock P.J.A."/>
            <person name="Van den Akker S.E."/>
            <person name="Holroyd N."/>
            <person name="Hunt M."/>
            <person name="Mantelin S."/>
            <person name="Naghra H."/>
            <person name="Pain A."/>
            <person name="Palomares-Rius J.E."/>
            <person name="Zarowiecki M."/>
            <person name="Berriman M."/>
            <person name="Jones J.T."/>
            <person name="Urwin P.E."/>
        </authorList>
    </citation>
    <scope>NUCLEOTIDE SEQUENCE [LARGE SCALE GENOMIC DNA]</scope>
    <source>
        <strain evidence="2">Lindley</strain>
    </source>
</reference>
<reference evidence="3" key="2">
    <citation type="submission" date="2016-06" db="UniProtKB">
        <authorList>
            <consortium name="WormBaseParasite"/>
        </authorList>
    </citation>
    <scope>IDENTIFICATION</scope>
</reference>
<feature type="coiled-coil region" evidence="1">
    <location>
        <begin position="41"/>
        <end position="82"/>
    </location>
</feature>
<name>A0A183CIK8_GLOPA</name>
<proteinExistence type="predicted"/>
<sequence length="225" mass="25770">LRRWRSVQNKQQQTIDELTVKLKVSIDQISLKQQTDQKEINAEIEKQNALQQEKVVKLEKYQKEQQLNIVDLQKTVAALEKLVFRSRILFRVLKSPNRWNSAACHDNLALSGPGRLTVQYTGKKKDWVSVRAEKPMAENPYFEVKIVEETTGTIQIGLATKRMPLDTFVGYRKGTYGYSDSGTFLGHEFEGCSHTFTGRPVVRGKPTFEEGDVPNYLYKKRGAFG</sequence>
<dbReference type="SUPFAM" id="SSF49899">
    <property type="entry name" value="Concanavalin A-like lectins/glucanases"/>
    <property type="match status" value="1"/>
</dbReference>
<accession>A0A183CIK8</accession>
<dbReference type="AlphaFoldDB" id="A0A183CIK8"/>
<evidence type="ECO:0000313" key="3">
    <source>
        <dbReference type="WBParaSite" id="GPLIN_001271400"/>
    </source>
</evidence>
<dbReference type="Gene3D" id="2.60.120.920">
    <property type="match status" value="1"/>
</dbReference>
<evidence type="ECO:0000313" key="2">
    <source>
        <dbReference type="Proteomes" id="UP000050741"/>
    </source>
</evidence>
<evidence type="ECO:0000256" key="1">
    <source>
        <dbReference type="SAM" id="Coils"/>
    </source>
</evidence>
<dbReference type="InterPro" id="IPR013320">
    <property type="entry name" value="ConA-like_dom_sf"/>
</dbReference>
<dbReference type="Proteomes" id="UP000050741">
    <property type="component" value="Unassembled WGS sequence"/>
</dbReference>
<keyword evidence="2" id="KW-1185">Reference proteome</keyword>
<dbReference type="InterPro" id="IPR043136">
    <property type="entry name" value="B30.2/SPRY_sf"/>
</dbReference>
<dbReference type="WBParaSite" id="GPLIN_001271400">
    <property type="protein sequence ID" value="GPLIN_001271400"/>
    <property type="gene ID" value="GPLIN_001271400"/>
</dbReference>
<keyword evidence="1" id="KW-0175">Coiled coil</keyword>
<organism evidence="2 3">
    <name type="scientific">Globodera pallida</name>
    <name type="common">Potato cyst nematode worm</name>
    <name type="synonym">Heterodera pallida</name>
    <dbReference type="NCBI Taxonomy" id="36090"/>
    <lineage>
        <taxon>Eukaryota</taxon>
        <taxon>Metazoa</taxon>
        <taxon>Ecdysozoa</taxon>
        <taxon>Nematoda</taxon>
        <taxon>Chromadorea</taxon>
        <taxon>Rhabditida</taxon>
        <taxon>Tylenchina</taxon>
        <taxon>Tylenchomorpha</taxon>
        <taxon>Tylenchoidea</taxon>
        <taxon>Heteroderidae</taxon>
        <taxon>Heteroderinae</taxon>
        <taxon>Globodera</taxon>
    </lineage>
</organism>
<protein>
    <submittedName>
        <fullName evidence="3">B30.2/SPRY domain-containing protein</fullName>
    </submittedName>
</protein>